<evidence type="ECO:0000313" key="2">
    <source>
        <dbReference type="Proteomes" id="UP000217507"/>
    </source>
</evidence>
<dbReference type="EMBL" id="AP018216">
    <property type="protein sequence ID" value="BAY69124.1"/>
    <property type="molecule type" value="Genomic_DNA"/>
</dbReference>
<organism evidence="1 2">
    <name type="scientific">Trichormus variabilis NIES-23</name>
    <dbReference type="NCBI Taxonomy" id="1973479"/>
    <lineage>
        <taxon>Bacteria</taxon>
        <taxon>Bacillati</taxon>
        <taxon>Cyanobacteriota</taxon>
        <taxon>Cyanophyceae</taxon>
        <taxon>Nostocales</taxon>
        <taxon>Nostocaceae</taxon>
        <taxon>Trichormus</taxon>
    </lineage>
</organism>
<reference evidence="1 2" key="1">
    <citation type="submission" date="2017-06" db="EMBL/GenBank/DDBJ databases">
        <title>Genome sequencing of cyanobaciteial culture collection at National Institute for Environmental Studies (NIES).</title>
        <authorList>
            <person name="Hirose Y."/>
            <person name="Shimura Y."/>
            <person name="Fujisawa T."/>
            <person name="Nakamura Y."/>
            <person name="Kawachi M."/>
        </authorList>
    </citation>
    <scope>NUCLEOTIDE SEQUENCE [LARGE SCALE GENOMIC DNA]</scope>
    <source>
        <strain evidence="1 2">NIES-23</strain>
    </source>
</reference>
<evidence type="ECO:0000313" key="1">
    <source>
        <dbReference type="EMBL" id="BAY69124.1"/>
    </source>
</evidence>
<dbReference type="AlphaFoldDB" id="A0A1Z4KJP3"/>
<gene>
    <name evidence="1" type="ORF">NIES23_19150</name>
</gene>
<name>A0A1Z4KJP3_ANAVA</name>
<dbReference type="Proteomes" id="UP000217507">
    <property type="component" value="Chromosome"/>
</dbReference>
<protein>
    <submittedName>
        <fullName evidence="1">Uncharacterized protein</fullName>
    </submittedName>
</protein>
<proteinExistence type="predicted"/>
<accession>A0A1Z4KJP3</accession>
<sequence length="94" mass="9879">MVILGDYANRYLLPSILGESREGVGEPDCGAAPGTTILKTAVPRPATTTIGRSATTSTTILVFVLSARSGVLFTARVGRWESVESATEESSLHL</sequence>